<proteinExistence type="predicted"/>
<dbReference type="InterPro" id="IPR027417">
    <property type="entry name" value="P-loop_NTPase"/>
</dbReference>
<dbReference type="Gene3D" id="3.40.50.300">
    <property type="entry name" value="P-loop containing nucleotide triphosphate hydrolases"/>
    <property type="match status" value="1"/>
</dbReference>
<sequence length="291" mass="32193">LARYDLSLPGSALVAVHVSKTGGTTLDHVLQKGVGGRGLGPGVAQLQPDCVLEKWMYFAWREMPISERFNYTTCQIVSGEVDAWTLRAWVGEPETTPPGDRRKHLVTVLRDPYARLLSQFDHNTHWEKAKMAECATLYDVLEPRSRCVARLAAAPGNIVDKYRSWQAANVGDAAHLASTFSFFGLTEHFFASLCLLYYTFRDAPRFERLCARGAAGAALVPRKNRKDPRFNYTEAARNDVALRERCRDTNAADFALYDAAAALFRARVAAMEAETGISGFLLEEPSGVEGG</sequence>
<dbReference type="EMBL" id="JAFCMP010000025">
    <property type="protein sequence ID" value="KAG5190919.1"/>
    <property type="molecule type" value="Genomic_DNA"/>
</dbReference>
<accession>A0A835ZEN9</accession>
<reference evidence="1" key="1">
    <citation type="submission" date="2021-02" db="EMBL/GenBank/DDBJ databases">
        <title>First Annotated Genome of the Yellow-green Alga Tribonema minus.</title>
        <authorList>
            <person name="Mahan K.M."/>
        </authorList>
    </citation>
    <scope>NUCLEOTIDE SEQUENCE</scope>
    <source>
        <strain evidence="1">UTEX B ZZ1240</strain>
    </source>
</reference>
<evidence type="ECO:0000313" key="2">
    <source>
        <dbReference type="Proteomes" id="UP000664859"/>
    </source>
</evidence>
<comment type="caution">
    <text evidence="1">The sequence shown here is derived from an EMBL/GenBank/DDBJ whole genome shotgun (WGS) entry which is preliminary data.</text>
</comment>
<feature type="non-terminal residue" evidence="1">
    <location>
        <position position="1"/>
    </location>
</feature>
<gene>
    <name evidence="1" type="ORF">JKP88DRAFT_175004</name>
</gene>
<name>A0A835ZEN9_9STRA</name>
<evidence type="ECO:0000313" key="1">
    <source>
        <dbReference type="EMBL" id="KAG5190919.1"/>
    </source>
</evidence>
<protein>
    <submittedName>
        <fullName evidence="1">Uncharacterized protein</fullName>
    </submittedName>
</protein>
<keyword evidence="2" id="KW-1185">Reference proteome</keyword>
<dbReference type="AlphaFoldDB" id="A0A835ZEN9"/>
<organism evidence="1 2">
    <name type="scientific">Tribonema minus</name>
    <dbReference type="NCBI Taxonomy" id="303371"/>
    <lineage>
        <taxon>Eukaryota</taxon>
        <taxon>Sar</taxon>
        <taxon>Stramenopiles</taxon>
        <taxon>Ochrophyta</taxon>
        <taxon>PX clade</taxon>
        <taxon>Xanthophyceae</taxon>
        <taxon>Tribonematales</taxon>
        <taxon>Tribonemataceae</taxon>
        <taxon>Tribonema</taxon>
    </lineage>
</organism>
<dbReference type="Proteomes" id="UP000664859">
    <property type="component" value="Unassembled WGS sequence"/>
</dbReference>